<keyword evidence="2" id="KW-0479">Metal-binding</keyword>
<keyword evidence="5" id="KW-1185">Reference proteome</keyword>
<dbReference type="InterPro" id="IPR026992">
    <property type="entry name" value="DIOX_N"/>
</dbReference>
<dbReference type="InterPro" id="IPR027443">
    <property type="entry name" value="IPNS-like_sf"/>
</dbReference>
<accession>A0A0C3C1X3</accession>
<dbReference type="Gene3D" id="2.60.120.330">
    <property type="entry name" value="B-lactam Antibiotic, Isopenicillin N Synthase, Chain"/>
    <property type="match status" value="1"/>
</dbReference>
<comment type="similarity">
    <text evidence="1 2">Belongs to the iron/ascorbate-dependent oxidoreductase family.</text>
</comment>
<evidence type="ECO:0000256" key="2">
    <source>
        <dbReference type="RuleBase" id="RU003682"/>
    </source>
</evidence>
<dbReference type="GO" id="GO:0044283">
    <property type="term" value="P:small molecule biosynthetic process"/>
    <property type="evidence" value="ECO:0007669"/>
    <property type="project" value="UniProtKB-ARBA"/>
</dbReference>
<dbReference type="EMBL" id="KN832904">
    <property type="protein sequence ID" value="KIM92848.1"/>
    <property type="molecule type" value="Genomic_DNA"/>
</dbReference>
<evidence type="ECO:0000256" key="1">
    <source>
        <dbReference type="ARBA" id="ARBA00008056"/>
    </source>
</evidence>
<dbReference type="PANTHER" id="PTHR47990">
    <property type="entry name" value="2-OXOGLUTARATE (2OG) AND FE(II)-DEPENDENT OXYGENASE SUPERFAMILY PROTEIN-RELATED"/>
    <property type="match status" value="1"/>
</dbReference>
<reference evidence="4 5" key="1">
    <citation type="submission" date="2014-04" db="EMBL/GenBank/DDBJ databases">
        <authorList>
            <consortium name="DOE Joint Genome Institute"/>
            <person name="Kuo A."/>
            <person name="Martino E."/>
            <person name="Perotto S."/>
            <person name="Kohler A."/>
            <person name="Nagy L.G."/>
            <person name="Floudas D."/>
            <person name="Copeland A."/>
            <person name="Barry K.W."/>
            <person name="Cichocki N."/>
            <person name="Veneault-Fourrey C."/>
            <person name="LaButti K."/>
            <person name="Lindquist E.A."/>
            <person name="Lipzen A."/>
            <person name="Lundell T."/>
            <person name="Morin E."/>
            <person name="Murat C."/>
            <person name="Sun H."/>
            <person name="Tunlid A."/>
            <person name="Henrissat B."/>
            <person name="Grigoriev I.V."/>
            <person name="Hibbett D.S."/>
            <person name="Martin F."/>
            <person name="Nordberg H.P."/>
            <person name="Cantor M.N."/>
            <person name="Hua S.X."/>
        </authorList>
    </citation>
    <scope>NUCLEOTIDE SEQUENCE [LARGE SCALE GENOMIC DNA]</scope>
    <source>
        <strain evidence="4 5">Zn</strain>
    </source>
</reference>
<dbReference type="GO" id="GO:0016491">
    <property type="term" value="F:oxidoreductase activity"/>
    <property type="evidence" value="ECO:0007669"/>
    <property type="project" value="UniProtKB-KW"/>
</dbReference>
<dbReference type="HOGENOM" id="CLU_010119_6_1_1"/>
<dbReference type="STRING" id="913774.A0A0C3C1X3"/>
<dbReference type="InParanoid" id="A0A0C3C1X3"/>
<evidence type="ECO:0000313" key="5">
    <source>
        <dbReference type="Proteomes" id="UP000054321"/>
    </source>
</evidence>
<dbReference type="InterPro" id="IPR005123">
    <property type="entry name" value="Oxoglu/Fe-dep_dioxygenase_dom"/>
</dbReference>
<evidence type="ECO:0000313" key="4">
    <source>
        <dbReference type="EMBL" id="KIM92848.1"/>
    </source>
</evidence>
<dbReference type="OrthoDB" id="288590at2759"/>
<organism evidence="4 5">
    <name type="scientific">Oidiodendron maius (strain Zn)</name>
    <dbReference type="NCBI Taxonomy" id="913774"/>
    <lineage>
        <taxon>Eukaryota</taxon>
        <taxon>Fungi</taxon>
        <taxon>Dikarya</taxon>
        <taxon>Ascomycota</taxon>
        <taxon>Pezizomycotina</taxon>
        <taxon>Leotiomycetes</taxon>
        <taxon>Leotiomycetes incertae sedis</taxon>
        <taxon>Myxotrichaceae</taxon>
        <taxon>Oidiodendron</taxon>
    </lineage>
</organism>
<keyword evidence="2" id="KW-0560">Oxidoreductase</keyword>
<feature type="domain" description="Fe2OG dioxygenase" evidence="3">
    <location>
        <begin position="166"/>
        <end position="282"/>
    </location>
</feature>
<protein>
    <recommendedName>
        <fullName evidence="3">Fe2OG dioxygenase domain-containing protein</fullName>
    </recommendedName>
</protein>
<keyword evidence="2" id="KW-0408">Iron</keyword>
<dbReference type="SUPFAM" id="SSF51197">
    <property type="entry name" value="Clavaminate synthase-like"/>
    <property type="match status" value="1"/>
</dbReference>
<dbReference type="GO" id="GO:0046872">
    <property type="term" value="F:metal ion binding"/>
    <property type="evidence" value="ECO:0007669"/>
    <property type="project" value="UniProtKB-KW"/>
</dbReference>
<dbReference type="Proteomes" id="UP000054321">
    <property type="component" value="Unassembled WGS sequence"/>
</dbReference>
<sequence length="320" mass="36398">MGIPLLDASNFRSGSPSLRKKYVQDLCASLSAHGVVRLSNHGILDDVVKDFFELSKRFFALPTKVKATISNPPGPNPQRGWSSIGMEKTSSLYGKMMGQLEHFDQGRKDDPLFPNRWPAEDQISGFQSSMETYFLLCERASLEILEGLEEALNLPVGTFRNRCKENASEMRLNYYPPITLEEMRAGNVNRIWPHFDLGIITLLFADTVGGLEFENRQEPSTFIPVETELQTEMIVNVSETLQRWTNDRLPAGLHQVTIPQHMKGLQDGEIPERYSVAYLCKADRDISVGPLPYFVKDSEITRYEDMTALEYHQKRLLTAY</sequence>
<evidence type="ECO:0000259" key="3">
    <source>
        <dbReference type="PROSITE" id="PS51471"/>
    </source>
</evidence>
<dbReference type="AlphaFoldDB" id="A0A0C3C1X3"/>
<dbReference type="Pfam" id="PF03171">
    <property type="entry name" value="2OG-FeII_Oxy"/>
    <property type="match status" value="1"/>
</dbReference>
<gene>
    <name evidence="4" type="ORF">OIDMADRAFT_138917</name>
</gene>
<dbReference type="InterPro" id="IPR044861">
    <property type="entry name" value="IPNS-like_FE2OG_OXY"/>
</dbReference>
<dbReference type="PROSITE" id="PS51471">
    <property type="entry name" value="FE2OG_OXY"/>
    <property type="match status" value="1"/>
</dbReference>
<dbReference type="Pfam" id="PF14226">
    <property type="entry name" value="DIOX_N"/>
    <property type="match status" value="1"/>
</dbReference>
<proteinExistence type="inferred from homology"/>
<name>A0A0C3C1X3_OIDMZ</name>
<dbReference type="InterPro" id="IPR050231">
    <property type="entry name" value="Iron_ascorbate_oxido_reductase"/>
</dbReference>
<reference evidence="5" key="2">
    <citation type="submission" date="2015-01" db="EMBL/GenBank/DDBJ databases">
        <title>Evolutionary Origins and Diversification of the Mycorrhizal Mutualists.</title>
        <authorList>
            <consortium name="DOE Joint Genome Institute"/>
            <consortium name="Mycorrhizal Genomics Consortium"/>
            <person name="Kohler A."/>
            <person name="Kuo A."/>
            <person name="Nagy L.G."/>
            <person name="Floudas D."/>
            <person name="Copeland A."/>
            <person name="Barry K.W."/>
            <person name="Cichocki N."/>
            <person name="Veneault-Fourrey C."/>
            <person name="LaButti K."/>
            <person name="Lindquist E.A."/>
            <person name="Lipzen A."/>
            <person name="Lundell T."/>
            <person name="Morin E."/>
            <person name="Murat C."/>
            <person name="Riley R."/>
            <person name="Ohm R."/>
            <person name="Sun H."/>
            <person name="Tunlid A."/>
            <person name="Henrissat B."/>
            <person name="Grigoriev I.V."/>
            <person name="Hibbett D.S."/>
            <person name="Martin F."/>
        </authorList>
    </citation>
    <scope>NUCLEOTIDE SEQUENCE [LARGE SCALE GENOMIC DNA]</scope>
    <source>
        <strain evidence="5">Zn</strain>
    </source>
</reference>